<dbReference type="InterPro" id="IPR029062">
    <property type="entry name" value="Class_I_gatase-like"/>
</dbReference>
<dbReference type="AlphaFoldDB" id="A0A4R8DGG7"/>
<dbReference type="InterPro" id="IPR024078">
    <property type="entry name" value="LmbE-like_dom_sf"/>
</dbReference>
<organism evidence="2 3">
    <name type="scientific">Dinghuibacter silviterrae</name>
    <dbReference type="NCBI Taxonomy" id="1539049"/>
    <lineage>
        <taxon>Bacteria</taxon>
        <taxon>Pseudomonadati</taxon>
        <taxon>Bacteroidota</taxon>
        <taxon>Chitinophagia</taxon>
        <taxon>Chitinophagales</taxon>
        <taxon>Chitinophagaceae</taxon>
        <taxon>Dinghuibacter</taxon>
    </lineage>
</organism>
<dbReference type="Gene3D" id="3.40.50.10320">
    <property type="entry name" value="LmbE-like"/>
    <property type="match status" value="1"/>
</dbReference>
<sequence>MMILRRLLPTIAAISVITSTSAQAPRSYSSADILQLMQQLKVVGSVLYIAAHPDDENTRLLAYLARERKVRTAYMSLTRGDGGQNLLGDEQGIELGLIRTQELLAARRIDGAEQFFSRAYDFGFCKSAQEALKIWGEDSILADVVWVIRKFQPDVIITRFPEDRRAGHGHHAASAILAREAFTAAADPNRFPEQFALGVKPWQAKRILWNTFNFGGNNTTSEDQFKIDVGTYNALLGKSYGEIAAESRSQHKSQGFGVAASRGRSFEYFQTVGGDAPKNDLLDGVTADWSRLGAPEINAAIDSVINSFDPLHPSASMPALERLTGRVAELHTGIWWNYKLDQLHLLENACSGLWTEAFVTRPYLVRGETAPVTVSMVNRGPEPITVTHIMVGTIDTAITATLSPNIPVSFTIPFHVWEGEPLSQPYWLRREKTEGRFSVEDQHDIGKPQNDPPLSAFIWVAQGGDDRRVALPVMYRHTDPVRGELYQPLEIVPALLVYFTPGTILSNLQPVFRPTLKLTVVPTTDIHGASMTVRLAKPGQVMEIDKGTVDLERDKSYQYEIPYNEKFIDRDSVFDVSVQLKEGDHVAGYSAGLKEIDYPHIPFIHYFHGTSTKVIGERVNVKGKHIGYIVGAGDKMPGCLEEMGYDVTILHEADLLDGGLGRFDAIITGVRAFNTQPWLRNVMPGLMDYVKAGGVLLEQYNNLNGLVTPALGPYAFHVGGGRVTDEAADVSFLEPGNAAFHYPNEITPKDFDGWIQERGLYYVDADGLDPHYKALLGMHDPGEAIQKGSLIVGAYGKGKFVYTSLAFFRQLPAGVPGAYRLFANLLAPPPVQ</sequence>
<dbReference type="PANTHER" id="PTHR12993:SF11">
    <property type="entry name" value="N-ACETYLGLUCOSAMINYL-PHOSPHATIDYLINOSITOL DE-N-ACETYLASE"/>
    <property type="match status" value="1"/>
</dbReference>
<dbReference type="RefSeq" id="WP_246073758.1">
    <property type="nucleotide sequence ID" value="NZ_SODV01000002.1"/>
</dbReference>
<dbReference type="InterPro" id="IPR003737">
    <property type="entry name" value="GlcNAc_PI_deacetylase-related"/>
</dbReference>
<dbReference type="EMBL" id="SODV01000002">
    <property type="protein sequence ID" value="TDW96547.1"/>
    <property type="molecule type" value="Genomic_DNA"/>
</dbReference>
<keyword evidence="1" id="KW-0732">Signal</keyword>
<dbReference type="PANTHER" id="PTHR12993">
    <property type="entry name" value="N-ACETYLGLUCOSAMINYL-PHOSPHATIDYLINOSITOL DE-N-ACETYLASE-RELATED"/>
    <property type="match status" value="1"/>
</dbReference>
<feature type="signal peptide" evidence="1">
    <location>
        <begin position="1"/>
        <end position="24"/>
    </location>
</feature>
<evidence type="ECO:0000313" key="3">
    <source>
        <dbReference type="Proteomes" id="UP000294498"/>
    </source>
</evidence>
<evidence type="ECO:0000313" key="2">
    <source>
        <dbReference type="EMBL" id="TDW96547.1"/>
    </source>
</evidence>
<keyword evidence="3" id="KW-1185">Reference proteome</keyword>
<protein>
    <submittedName>
        <fullName evidence="2">GlcNAc-PI de-N-acetylase</fullName>
    </submittedName>
</protein>
<name>A0A4R8DGG7_9BACT</name>
<reference evidence="2 3" key="1">
    <citation type="submission" date="2019-03" db="EMBL/GenBank/DDBJ databases">
        <title>Genomic Encyclopedia of Type Strains, Phase IV (KMG-IV): sequencing the most valuable type-strain genomes for metagenomic binning, comparative biology and taxonomic classification.</title>
        <authorList>
            <person name="Goeker M."/>
        </authorList>
    </citation>
    <scope>NUCLEOTIDE SEQUENCE [LARGE SCALE GENOMIC DNA]</scope>
    <source>
        <strain evidence="2 3">DSM 100059</strain>
    </source>
</reference>
<accession>A0A4R8DGG7</accession>
<proteinExistence type="predicted"/>
<feature type="chain" id="PRO_5020493662" evidence="1">
    <location>
        <begin position="25"/>
        <end position="832"/>
    </location>
</feature>
<gene>
    <name evidence="2" type="ORF">EDB95_4378</name>
</gene>
<dbReference type="Pfam" id="PF02585">
    <property type="entry name" value="PIG-L"/>
    <property type="match status" value="1"/>
</dbReference>
<dbReference type="SUPFAM" id="SSF102588">
    <property type="entry name" value="LmbE-like"/>
    <property type="match status" value="1"/>
</dbReference>
<comment type="caution">
    <text evidence="2">The sequence shown here is derived from an EMBL/GenBank/DDBJ whole genome shotgun (WGS) entry which is preliminary data.</text>
</comment>
<dbReference type="SUPFAM" id="SSF52317">
    <property type="entry name" value="Class I glutamine amidotransferase-like"/>
    <property type="match status" value="1"/>
</dbReference>
<evidence type="ECO:0000256" key="1">
    <source>
        <dbReference type="SAM" id="SignalP"/>
    </source>
</evidence>
<dbReference type="Proteomes" id="UP000294498">
    <property type="component" value="Unassembled WGS sequence"/>
</dbReference>
<dbReference type="GO" id="GO:0016811">
    <property type="term" value="F:hydrolase activity, acting on carbon-nitrogen (but not peptide) bonds, in linear amides"/>
    <property type="evidence" value="ECO:0007669"/>
    <property type="project" value="TreeGrafter"/>
</dbReference>